<dbReference type="OrthoDB" id="5119511at2"/>
<keyword evidence="2" id="KW-1185">Reference proteome</keyword>
<accession>A0A251YNQ4</accession>
<protein>
    <submittedName>
        <fullName evidence="1">Uncharacterized protein</fullName>
    </submittedName>
</protein>
<dbReference type="RefSeq" id="WP_086514191.1">
    <property type="nucleotide sequence ID" value="NZ_MDJZ01000010.1"/>
</dbReference>
<reference evidence="1 2" key="1">
    <citation type="submission" date="2016-08" db="EMBL/GenBank/DDBJ databases">
        <title>Genome sequence of Clavibacter michiganensis spp strain CFBP8019.</title>
        <authorList>
            <person name="Thapa S.P."/>
            <person name="Coaker G."/>
            <person name="Jacques M.-A."/>
        </authorList>
    </citation>
    <scope>NUCLEOTIDE SEQUENCE [LARGE SCALE GENOMIC DNA]</scope>
    <source>
        <strain evidence="1">CFBP8019</strain>
    </source>
</reference>
<dbReference type="Proteomes" id="UP000195101">
    <property type="component" value="Unassembled WGS sequence"/>
</dbReference>
<organism evidence="1 2">
    <name type="scientific">Clavibacter michiganensis</name>
    <dbReference type="NCBI Taxonomy" id="28447"/>
    <lineage>
        <taxon>Bacteria</taxon>
        <taxon>Bacillati</taxon>
        <taxon>Actinomycetota</taxon>
        <taxon>Actinomycetes</taxon>
        <taxon>Micrococcales</taxon>
        <taxon>Microbacteriaceae</taxon>
        <taxon>Clavibacter</taxon>
    </lineage>
</organism>
<evidence type="ECO:0000313" key="2">
    <source>
        <dbReference type="Proteomes" id="UP000195101"/>
    </source>
</evidence>
<dbReference type="AlphaFoldDB" id="A0A251YNQ4"/>
<name>A0A251YNQ4_9MICO</name>
<dbReference type="EMBL" id="MDJZ01000010">
    <property type="protein sequence ID" value="OUE25871.1"/>
    <property type="molecule type" value="Genomic_DNA"/>
</dbReference>
<evidence type="ECO:0000313" key="1">
    <source>
        <dbReference type="EMBL" id="OUE25871.1"/>
    </source>
</evidence>
<sequence>MQIIHYGESTYVTGDDIAHAVLEYAKALAHAESSDVVAIPFRRDDDADGRLELLIGPASQIVLERADEAIEEIRDAVLVADITRRTRLLAHDAAEPIDIDEQRDAVLPIPDDL</sequence>
<comment type="caution">
    <text evidence="1">The sequence shown here is derived from an EMBL/GenBank/DDBJ whole genome shotgun (WGS) entry which is preliminary data.</text>
</comment>
<gene>
    <name evidence="1" type="ORF">BFL37_05690</name>
</gene>
<proteinExistence type="predicted"/>